<organism evidence="6 7">
    <name type="scientific">Spinacia oleracea</name>
    <name type="common">Spinach</name>
    <dbReference type="NCBI Taxonomy" id="3562"/>
    <lineage>
        <taxon>Eukaryota</taxon>
        <taxon>Viridiplantae</taxon>
        <taxon>Streptophyta</taxon>
        <taxon>Embryophyta</taxon>
        <taxon>Tracheophyta</taxon>
        <taxon>Spermatophyta</taxon>
        <taxon>Magnoliopsida</taxon>
        <taxon>eudicotyledons</taxon>
        <taxon>Gunneridae</taxon>
        <taxon>Pentapetalae</taxon>
        <taxon>Caryophyllales</taxon>
        <taxon>Chenopodiaceae</taxon>
        <taxon>Chenopodioideae</taxon>
        <taxon>Anserineae</taxon>
        <taxon>Spinacia</taxon>
    </lineage>
</organism>
<dbReference type="Gene3D" id="3.40.50.150">
    <property type="entry name" value="Vaccinia Virus protein VP39"/>
    <property type="match status" value="1"/>
</dbReference>
<dbReference type="Proteomes" id="UP000813463">
    <property type="component" value="Chromosome 1"/>
</dbReference>
<dbReference type="CDD" id="cd02440">
    <property type="entry name" value="AdoMet_MTases"/>
    <property type="match status" value="1"/>
</dbReference>
<keyword evidence="2 3" id="KW-0808">Transferase</keyword>
<accession>A0ABM3RSC2</accession>
<dbReference type="HAMAP" id="MF_00198">
    <property type="entry name" value="Spermidine_synth"/>
    <property type="match status" value="1"/>
</dbReference>
<dbReference type="Pfam" id="PF01564">
    <property type="entry name" value="Spermine_synth"/>
    <property type="match status" value="1"/>
</dbReference>
<keyword evidence="3" id="KW-0620">Polyamine biosynthesis</keyword>
<protein>
    <submittedName>
        <fullName evidence="7">Spermidine synthase-like</fullName>
    </submittedName>
</protein>
<evidence type="ECO:0000313" key="6">
    <source>
        <dbReference type="Proteomes" id="UP000813463"/>
    </source>
</evidence>
<dbReference type="InterPro" id="IPR035246">
    <property type="entry name" value="Spermidine_synt_N"/>
</dbReference>
<dbReference type="PROSITE" id="PS51006">
    <property type="entry name" value="PABS_2"/>
    <property type="match status" value="1"/>
</dbReference>
<sequence>MSAKRNRKEKDKLTEKNGLSRKTPTPNTVTNINTIPGWFANKSDEFPGEADLFKAEKVLFAGKSSYQDFLVFENTTYGKIVVLDDELQLSEKDEWAYQEMLTHLPLCSIPNPKKLLLIGGGDGGILREASRHPSLDQIDICELDKMLVDTYATFFPDIAIGYKDPRVKLHLGDGVAFLKSVPQGTYDVVILDAFHVMGPDAKEVVDEGFLESVANALRPGGVLCAPAESFWHPEFELESIIDTCRKIFKGSVNYAWSSVPTYQSGIVGYMLCSTEGPTLPVDFMHPINPLDENINSGISNQPLKFYNSEMHTAAFILPTFVLKYKTPSNFANCFELST</sequence>
<evidence type="ECO:0000256" key="1">
    <source>
        <dbReference type="ARBA" id="ARBA00007867"/>
    </source>
</evidence>
<evidence type="ECO:0000256" key="4">
    <source>
        <dbReference type="SAM" id="MobiDB-lite"/>
    </source>
</evidence>
<evidence type="ECO:0000259" key="5">
    <source>
        <dbReference type="PROSITE" id="PS51006"/>
    </source>
</evidence>
<feature type="region of interest" description="Disordered" evidence="4">
    <location>
        <begin position="1"/>
        <end position="30"/>
    </location>
</feature>
<dbReference type="InterPro" id="IPR037163">
    <property type="entry name" value="Spermidine_synt_N_sf"/>
</dbReference>
<evidence type="ECO:0000313" key="7">
    <source>
        <dbReference type="RefSeq" id="XP_056698523.1"/>
    </source>
</evidence>
<dbReference type="Gene3D" id="2.30.140.10">
    <property type="entry name" value="Spermidine synthase, tetramerisation domain"/>
    <property type="match status" value="1"/>
</dbReference>
<gene>
    <name evidence="7" type="primary">LOC110795889</name>
</gene>
<name>A0ABM3RSC2_SPIOL</name>
<dbReference type="InterPro" id="IPR001045">
    <property type="entry name" value="Spermi_synthase"/>
</dbReference>
<keyword evidence="6" id="KW-1185">Reference proteome</keyword>
<dbReference type="InterPro" id="IPR030374">
    <property type="entry name" value="PABS"/>
</dbReference>
<evidence type="ECO:0000256" key="3">
    <source>
        <dbReference type="PROSITE-ProRule" id="PRU00354"/>
    </source>
</evidence>
<feature type="domain" description="PABS" evidence="5">
    <location>
        <begin position="36"/>
        <end position="274"/>
    </location>
</feature>
<evidence type="ECO:0000256" key="2">
    <source>
        <dbReference type="ARBA" id="ARBA00022679"/>
    </source>
</evidence>
<dbReference type="SUPFAM" id="SSF53335">
    <property type="entry name" value="S-adenosyl-L-methionine-dependent methyltransferases"/>
    <property type="match status" value="1"/>
</dbReference>
<reference evidence="7" key="2">
    <citation type="submission" date="2025-08" db="UniProtKB">
        <authorList>
            <consortium name="RefSeq"/>
        </authorList>
    </citation>
    <scope>IDENTIFICATION</scope>
    <source>
        <tissue evidence="7">Leaf</tissue>
    </source>
</reference>
<dbReference type="PANTHER" id="PTHR11558:SF28">
    <property type="entry name" value="SPERMIDINE SYNTHASE 2-LIKE"/>
    <property type="match status" value="1"/>
</dbReference>
<comment type="similarity">
    <text evidence="1">Belongs to the spermidine/spermine synthase family.</text>
</comment>
<dbReference type="PANTHER" id="PTHR11558">
    <property type="entry name" value="SPERMIDINE/SPERMINE SYNTHASE"/>
    <property type="match status" value="1"/>
</dbReference>
<proteinExistence type="inferred from homology"/>
<dbReference type="Pfam" id="PF17284">
    <property type="entry name" value="Spermine_synt_N"/>
    <property type="match status" value="1"/>
</dbReference>
<dbReference type="InterPro" id="IPR029063">
    <property type="entry name" value="SAM-dependent_MTases_sf"/>
</dbReference>
<reference evidence="6" key="1">
    <citation type="journal article" date="2021" name="Nat. Commun.">
        <title>Genomic analyses provide insights into spinach domestication and the genetic basis of agronomic traits.</title>
        <authorList>
            <person name="Cai X."/>
            <person name="Sun X."/>
            <person name="Xu C."/>
            <person name="Sun H."/>
            <person name="Wang X."/>
            <person name="Ge C."/>
            <person name="Zhang Z."/>
            <person name="Wang Q."/>
            <person name="Fei Z."/>
            <person name="Jiao C."/>
            <person name="Wang Q."/>
        </authorList>
    </citation>
    <scope>NUCLEOTIDE SEQUENCE [LARGE SCALE GENOMIC DNA]</scope>
    <source>
        <strain evidence="6">cv. Varoflay</strain>
    </source>
</reference>
<feature type="active site" description="Proton acceptor" evidence="3">
    <location>
        <position position="192"/>
    </location>
</feature>
<dbReference type="RefSeq" id="XP_056698523.1">
    <property type="nucleotide sequence ID" value="XM_056842545.1"/>
</dbReference>
<dbReference type="GeneID" id="110795889"/>